<evidence type="ECO:0000313" key="1">
    <source>
        <dbReference type="EMBL" id="GLH99918.1"/>
    </source>
</evidence>
<name>A0ABQ5QZC8_9ACTN</name>
<dbReference type="Proteomes" id="UP001144280">
    <property type="component" value="Unassembled WGS sequence"/>
</dbReference>
<reference evidence="1" key="1">
    <citation type="submission" date="2022-12" db="EMBL/GenBank/DDBJ databases">
        <title>New Phytohabitans aurantiacus sp. RD004123 nov., an actinomycete isolated from soil.</title>
        <authorList>
            <person name="Triningsih D.W."/>
            <person name="Harunari E."/>
            <person name="Igarashi Y."/>
        </authorList>
    </citation>
    <scope>NUCLEOTIDE SEQUENCE</scope>
    <source>
        <strain evidence="1">RD004123</strain>
    </source>
</reference>
<keyword evidence="2" id="KW-1185">Reference proteome</keyword>
<dbReference type="EMBL" id="BSDI01000029">
    <property type="protein sequence ID" value="GLH99918.1"/>
    <property type="molecule type" value="Genomic_DNA"/>
</dbReference>
<proteinExistence type="predicted"/>
<organism evidence="1 2">
    <name type="scientific">Phytohabitans aurantiacus</name>
    <dbReference type="NCBI Taxonomy" id="3016789"/>
    <lineage>
        <taxon>Bacteria</taxon>
        <taxon>Bacillati</taxon>
        <taxon>Actinomycetota</taxon>
        <taxon>Actinomycetes</taxon>
        <taxon>Micromonosporales</taxon>
        <taxon>Micromonosporaceae</taxon>
    </lineage>
</organism>
<protein>
    <submittedName>
        <fullName evidence="1">Uncharacterized protein</fullName>
    </submittedName>
</protein>
<evidence type="ECO:0000313" key="2">
    <source>
        <dbReference type="Proteomes" id="UP001144280"/>
    </source>
</evidence>
<dbReference type="RefSeq" id="WP_281899905.1">
    <property type="nucleotide sequence ID" value="NZ_BSDI01000029.1"/>
</dbReference>
<sequence length="398" mass="43305">MPVAAALGETLVSLDKLDEIAEESEGEVIDFVTREEVDETFSLPVGDNLNLGPAEFLQARVVHSPTNPYEGIGFGKPLTIVIEAIYVGDYPDALKWVPGFNVGDVLVTSANKAFHVFDSAPRSVHLLEPRTERRSFIKARASDQGSQLVYYSPAVDTMSILFSVELSSDRDLNSTLGESFAKALSTAGALPVFAPAAPYLVAAGAVIPIAMKAAQLLARPQMFFAEDVELNFQRPGVKLAQPGALVLYPHADESPFSERYKLGADFVLRDVESGEAYDGPLPYIVISLDGTEHTELKGWSAQAASAELLERFIQPDELISKTLDVVTESLALYNDMQYRHKAAEALDAAGKATGAEKKEEELAKYQAYVKNIQNKEIRKTIEKTEHEAPGTAGPKDDE</sequence>
<gene>
    <name evidence="1" type="ORF">Pa4123_51940</name>
</gene>
<accession>A0ABQ5QZC8</accession>
<comment type="caution">
    <text evidence="1">The sequence shown here is derived from an EMBL/GenBank/DDBJ whole genome shotgun (WGS) entry which is preliminary data.</text>
</comment>